<dbReference type="GO" id="GO:0006313">
    <property type="term" value="P:DNA transposition"/>
    <property type="evidence" value="ECO:0007669"/>
    <property type="project" value="InterPro"/>
</dbReference>
<accession>A0A133VKT5</accession>
<gene>
    <name evidence="2" type="ORF">AKJ51_02160</name>
</gene>
<proteinExistence type="predicted"/>
<evidence type="ECO:0000259" key="1">
    <source>
        <dbReference type="Pfam" id="PF01609"/>
    </source>
</evidence>
<dbReference type="AlphaFoldDB" id="A0A133VKT5"/>
<dbReference type="Proteomes" id="UP000070263">
    <property type="component" value="Unassembled WGS sequence"/>
</dbReference>
<reference evidence="2 3" key="1">
    <citation type="journal article" date="2016" name="Sci. Rep.">
        <title>Metabolic traits of an uncultured archaeal lineage -MSBL1- from brine pools of the Red Sea.</title>
        <authorList>
            <person name="Mwirichia R."/>
            <person name="Alam I."/>
            <person name="Rashid M."/>
            <person name="Vinu M."/>
            <person name="Ba-Alawi W."/>
            <person name="Anthony Kamau A."/>
            <person name="Kamanda Ngugi D."/>
            <person name="Goker M."/>
            <person name="Klenk H.P."/>
            <person name="Bajic V."/>
            <person name="Stingl U."/>
        </authorList>
    </citation>
    <scope>NUCLEOTIDE SEQUENCE [LARGE SCALE GENOMIC DNA]</scope>
    <source>
        <strain evidence="2">SCGC-AAA382A20</strain>
    </source>
</reference>
<name>A0A133VKT5_9EURY</name>
<dbReference type="PANTHER" id="PTHR34614">
    <property type="match status" value="1"/>
</dbReference>
<sequence length="404" mass="45773">MGEEFGVDTDVLLFDTTNFFTFIASTNERNQLAKRGRNKQKRNDLRQVGLSLIASRSFQVPLLHGVYEGNLNDVTVFPEVVRDLSRRYSKLIHRQAPVTLVCDKGCMGENAIEQLAVDGVHFVCGLPSTYFKKIFTTPVAQLKPLEGIAGTKGLSIPAELWSKECQVVLCHSESLRTRQIDSITRQMVKCEKKLSALQTGLQDRATEGGRGKKPTVDSVRRKVKKILSAQYMGDVIQTKVTGKKGKIPSLCYEIDDEGLTRLRTTRLGRTLLVTDHLEWEPEEVVQTYRSLARIEDTFKNMKNTDYLRWQPSWHWTNQKLRVHGFYCVLALTLVRLARKVAWEAGEKLSVPKLLDELTGIKEVALIYPEGYKKRGPGRLSHSRMSPQQLRLAEALDIGQLMAWG</sequence>
<evidence type="ECO:0000313" key="2">
    <source>
        <dbReference type="EMBL" id="KXB07066.1"/>
    </source>
</evidence>
<dbReference type="GO" id="GO:0004803">
    <property type="term" value="F:transposase activity"/>
    <property type="evidence" value="ECO:0007669"/>
    <property type="project" value="InterPro"/>
</dbReference>
<dbReference type="PANTHER" id="PTHR34614:SF2">
    <property type="entry name" value="TRANSPOSASE IS4-LIKE DOMAIN-CONTAINING PROTEIN"/>
    <property type="match status" value="1"/>
</dbReference>
<feature type="domain" description="Transposase IS4-like" evidence="1">
    <location>
        <begin position="51"/>
        <end position="307"/>
    </location>
</feature>
<dbReference type="Pfam" id="PF01609">
    <property type="entry name" value="DDE_Tnp_1"/>
    <property type="match status" value="1"/>
</dbReference>
<dbReference type="GO" id="GO:0003677">
    <property type="term" value="F:DNA binding"/>
    <property type="evidence" value="ECO:0007669"/>
    <property type="project" value="InterPro"/>
</dbReference>
<comment type="caution">
    <text evidence="2">The sequence shown here is derived from an EMBL/GenBank/DDBJ whole genome shotgun (WGS) entry which is preliminary data.</text>
</comment>
<keyword evidence="3" id="KW-1185">Reference proteome</keyword>
<protein>
    <recommendedName>
        <fullName evidence="1">Transposase IS4-like domain-containing protein</fullName>
    </recommendedName>
</protein>
<evidence type="ECO:0000313" key="3">
    <source>
        <dbReference type="Proteomes" id="UP000070263"/>
    </source>
</evidence>
<organism evidence="2 3">
    <name type="scientific">candidate division MSBL1 archaeon SCGC-AAA382A20</name>
    <dbReference type="NCBI Taxonomy" id="1698280"/>
    <lineage>
        <taxon>Archaea</taxon>
        <taxon>Methanobacteriati</taxon>
        <taxon>Methanobacteriota</taxon>
        <taxon>candidate division MSBL1</taxon>
    </lineage>
</organism>
<dbReference type="InterPro" id="IPR002559">
    <property type="entry name" value="Transposase_11"/>
</dbReference>
<dbReference type="EMBL" id="LHYE01000018">
    <property type="protein sequence ID" value="KXB07066.1"/>
    <property type="molecule type" value="Genomic_DNA"/>
</dbReference>
<dbReference type="NCBIfam" id="NF033559">
    <property type="entry name" value="transpos_IS1634"/>
    <property type="match status" value="1"/>
</dbReference>
<dbReference type="InterPro" id="IPR047654">
    <property type="entry name" value="IS1634_transpos"/>
</dbReference>